<reference evidence="2" key="3">
    <citation type="submission" date="2025-09" db="UniProtKB">
        <authorList>
            <consortium name="Ensembl"/>
        </authorList>
    </citation>
    <scope>IDENTIFICATION</scope>
</reference>
<keyword evidence="3" id="KW-1185">Reference proteome</keyword>
<feature type="compositionally biased region" description="Basic and acidic residues" evidence="1">
    <location>
        <begin position="182"/>
        <end position="195"/>
    </location>
</feature>
<proteinExistence type="predicted"/>
<evidence type="ECO:0000256" key="1">
    <source>
        <dbReference type="SAM" id="MobiDB-lite"/>
    </source>
</evidence>
<evidence type="ECO:0008006" key="4">
    <source>
        <dbReference type="Google" id="ProtNLM"/>
    </source>
</evidence>
<reference evidence="2 3" key="1">
    <citation type="submission" date="2020-06" db="EMBL/GenBank/DDBJ databases">
        <authorList>
            <consortium name="Wellcome Sanger Institute Data Sharing"/>
        </authorList>
    </citation>
    <scope>NUCLEOTIDE SEQUENCE [LARGE SCALE GENOMIC DNA]</scope>
</reference>
<evidence type="ECO:0000313" key="3">
    <source>
        <dbReference type="Proteomes" id="UP000694580"/>
    </source>
</evidence>
<reference evidence="2" key="2">
    <citation type="submission" date="2025-08" db="UniProtKB">
        <authorList>
            <consortium name="Ensembl"/>
        </authorList>
    </citation>
    <scope>IDENTIFICATION</scope>
</reference>
<feature type="compositionally biased region" description="Basic and acidic residues" evidence="1">
    <location>
        <begin position="230"/>
        <end position="249"/>
    </location>
</feature>
<feature type="region of interest" description="Disordered" evidence="1">
    <location>
        <begin position="1"/>
        <end position="29"/>
    </location>
</feature>
<sequence length="650" mass="72627">MSYFHRTPPSKEKSNSSSPQMGKEILLQSPEDLNNMLRAVSPAELPVSPRTLTVQAEVHPVSPDHNPIGFMEKKMASIFTSNKRDRNKTVATQQGRAENLPTPVRRSNVVLEEDDLELAVLESSSTPRCSVEEVKQFMNAFKQPSQDGAKSKSSKKQKLTKDELEEKKKCSEELIMDQTEPEPPKEDKAAADCRRTRTRKKPAKKSAEQENGAPVMETAGSSAEAPDLPTVREVRRSTRDISRTSRRQESAAQDRPPTTTPKTGRYRAEMLAPPDSKGSPIRSSGPEGERFLSSLVTGWNPSPLPDLLQIMDHRNPRCWDLLAEARRSGLDLLYSNFEVLLPLPTRTLVHSTFSQPAEPRSVTLKPDPALMVDEAGADPSPLKISSRMKQKKQLGFRGKELFQSDSESDEDVLVLPKSQNSAVKGEERQAEVQRVMTPAEKQRSVPVSRCLDSLSGFLDTMSFLDSSLSHEDLQVEGATSWPSAFGWPGPEVKSGLMDEPRLERLRPQPADGRWQEVWAAAESLSFGRCRAELEEAWRRTPTLPEEVRQAAVEDLTLPVAPHRQTFSLTRNVPLPVQRRRRELMSGLCGGWPLSTLGNRAAVVLDYLPALRAVCRAERLKEQGRVKRRFLHYLDGTGLPKKTLQDLAAEF</sequence>
<accession>A0AAY4BAA7</accession>
<evidence type="ECO:0000313" key="2">
    <source>
        <dbReference type="Ensembl" id="ENSDCDP00010017770.1"/>
    </source>
</evidence>
<dbReference type="Ensembl" id="ENSDCDT00010018830.1">
    <property type="protein sequence ID" value="ENSDCDP00010017770.1"/>
    <property type="gene ID" value="ENSDCDG00010008109.1"/>
</dbReference>
<feature type="compositionally biased region" description="Basic and acidic residues" evidence="1">
    <location>
        <begin position="159"/>
        <end position="172"/>
    </location>
</feature>
<dbReference type="GeneTree" id="ENSGT00940000153469"/>
<protein>
    <recommendedName>
        <fullName evidence="4">Structure-specific endonuclease subunit SLX4</fullName>
    </recommendedName>
</protein>
<dbReference type="AlphaFoldDB" id="A0AAY4BAA7"/>
<name>A0AAY4BAA7_9TELE</name>
<feature type="region of interest" description="Disordered" evidence="1">
    <location>
        <begin position="142"/>
        <end position="289"/>
    </location>
</feature>
<dbReference type="Proteomes" id="UP000694580">
    <property type="component" value="Chromosome 7"/>
</dbReference>
<organism evidence="2 3">
    <name type="scientific">Denticeps clupeoides</name>
    <name type="common">denticle herring</name>
    <dbReference type="NCBI Taxonomy" id="299321"/>
    <lineage>
        <taxon>Eukaryota</taxon>
        <taxon>Metazoa</taxon>
        <taxon>Chordata</taxon>
        <taxon>Craniata</taxon>
        <taxon>Vertebrata</taxon>
        <taxon>Euteleostomi</taxon>
        <taxon>Actinopterygii</taxon>
        <taxon>Neopterygii</taxon>
        <taxon>Teleostei</taxon>
        <taxon>Clupei</taxon>
        <taxon>Clupeiformes</taxon>
        <taxon>Denticipitoidei</taxon>
        <taxon>Denticipitidae</taxon>
        <taxon>Denticeps</taxon>
    </lineage>
</organism>